<organism evidence="2 3">
    <name type="scientific">Candidatus Electronema aureum</name>
    <dbReference type="NCBI Taxonomy" id="2005002"/>
    <lineage>
        <taxon>Bacteria</taxon>
        <taxon>Pseudomonadati</taxon>
        <taxon>Thermodesulfobacteriota</taxon>
        <taxon>Desulfobulbia</taxon>
        <taxon>Desulfobulbales</taxon>
        <taxon>Desulfobulbaceae</taxon>
        <taxon>Candidatus Electronema</taxon>
    </lineage>
</organism>
<dbReference type="InterPro" id="IPR049250">
    <property type="entry name" value="DUF6883"/>
</dbReference>
<dbReference type="Pfam" id="PF21814">
    <property type="entry name" value="DUF6883"/>
    <property type="match status" value="1"/>
</dbReference>
<feature type="domain" description="DUF6883" evidence="1">
    <location>
        <begin position="2"/>
        <end position="110"/>
    </location>
</feature>
<comment type="caution">
    <text evidence="2">The sequence shown here is derived from an EMBL/GenBank/DDBJ whole genome shotgun (WGS) entry which is preliminary data.</text>
</comment>
<protein>
    <recommendedName>
        <fullName evidence="1">DUF6883 domain-containing protein</fullName>
    </recommendedName>
</protein>
<dbReference type="AlphaFoldDB" id="A0A521FYM1"/>
<dbReference type="EMBL" id="NQJD01000053">
    <property type="protein sequence ID" value="TAA73863.1"/>
    <property type="molecule type" value="Genomic_DNA"/>
</dbReference>
<sequence length="115" mass="12994">MKLPNAEKAFVDTEKLSGYCLNSVHERGKHKAHLFSLVLGLTADDAEEVKAAILQAVQECEAEPSSEDQYGKRYAVDFKMTTKKGAAEVRSTWIIRSHEDFARLTSCYILKKRED</sequence>
<evidence type="ECO:0000259" key="1">
    <source>
        <dbReference type="Pfam" id="PF21814"/>
    </source>
</evidence>
<keyword evidence="3" id="KW-1185">Reference proteome</keyword>
<proteinExistence type="predicted"/>
<evidence type="ECO:0000313" key="3">
    <source>
        <dbReference type="Proteomes" id="UP000316238"/>
    </source>
</evidence>
<accession>A0A521FYM1</accession>
<name>A0A521FYM1_9BACT</name>
<dbReference type="Proteomes" id="UP000316238">
    <property type="component" value="Unassembled WGS sequence"/>
</dbReference>
<evidence type="ECO:0000313" key="2">
    <source>
        <dbReference type="EMBL" id="TAA73863.1"/>
    </source>
</evidence>
<gene>
    <name evidence="2" type="ORF">CDV28_1538</name>
</gene>
<reference evidence="2" key="1">
    <citation type="submission" date="2017-07" db="EMBL/GenBank/DDBJ databases">
        <title>The cable genome - Insights into the physiology and evolution of filamentous bacteria capable of sulfide oxidation via long distance electron transfer.</title>
        <authorList>
            <person name="Thorup C."/>
            <person name="Bjerg J.T."/>
            <person name="Schreiber L."/>
            <person name="Nielsen L.P."/>
            <person name="Kjeldsen K.U."/>
            <person name="Boesen T."/>
            <person name="Boggild A."/>
            <person name="Meysman F."/>
            <person name="Geelhoed J."/>
            <person name="Schramm A."/>
        </authorList>
    </citation>
    <scope>NUCLEOTIDE SEQUENCE [LARGE SCALE GENOMIC DNA]</scope>
    <source>
        <strain evidence="2">GS</strain>
    </source>
</reference>